<keyword evidence="3" id="KW-1185">Reference proteome</keyword>
<proteinExistence type="predicted"/>
<accession>A0AAN6H402</accession>
<feature type="compositionally biased region" description="Polar residues" evidence="1">
    <location>
        <begin position="1"/>
        <end position="13"/>
    </location>
</feature>
<evidence type="ECO:0000256" key="1">
    <source>
        <dbReference type="SAM" id="MobiDB-lite"/>
    </source>
</evidence>
<dbReference type="EMBL" id="JAUJLE010000521">
    <property type="protein sequence ID" value="KAK0954074.1"/>
    <property type="molecule type" value="Genomic_DNA"/>
</dbReference>
<feature type="compositionally biased region" description="Basic and acidic residues" evidence="1">
    <location>
        <begin position="36"/>
        <end position="62"/>
    </location>
</feature>
<name>A0AAN6H402_9PEZI</name>
<feature type="compositionally biased region" description="Pro residues" evidence="1">
    <location>
        <begin position="76"/>
        <end position="89"/>
    </location>
</feature>
<feature type="region of interest" description="Disordered" evidence="1">
    <location>
        <begin position="1"/>
        <end position="165"/>
    </location>
</feature>
<protein>
    <submittedName>
        <fullName evidence="2">Uncharacterized protein</fullName>
    </submittedName>
</protein>
<feature type="compositionally biased region" description="Polar residues" evidence="1">
    <location>
        <begin position="109"/>
        <end position="125"/>
    </location>
</feature>
<reference evidence="2" key="1">
    <citation type="submission" date="2023-06" db="EMBL/GenBank/DDBJ databases">
        <title>Black Yeasts Isolated from many extreme environments.</title>
        <authorList>
            <person name="Coleine C."/>
            <person name="Stajich J.E."/>
            <person name="Selbmann L."/>
        </authorList>
    </citation>
    <scope>NUCLEOTIDE SEQUENCE</scope>
    <source>
        <strain evidence="2">CCFEE 5200</strain>
    </source>
</reference>
<comment type="caution">
    <text evidence="2">The sequence shown here is derived from an EMBL/GenBank/DDBJ whole genome shotgun (WGS) entry which is preliminary data.</text>
</comment>
<dbReference type="AlphaFoldDB" id="A0AAN6H402"/>
<evidence type="ECO:0000313" key="2">
    <source>
        <dbReference type="EMBL" id="KAK0954074.1"/>
    </source>
</evidence>
<gene>
    <name evidence="2" type="ORF">LTR91_023501</name>
</gene>
<evidence type="ECO:0000313" key="3">
    <source>
        <dbReference type="Proteomes" id="UP001175353"/>
    </source>
</evidence>
<organism evidence="2 3">
    <name type="scientific">Friedmanniomyces endolithicus</name>
    <dbReference type="NCBI Taxonomy" id="329885"/>
    <lineage>
        <taxon>Eukaryota</taxon>
        <taxon>Fungi</taxon>
        <taxon>Dikarya</taxon>
        <taxon>Ascomycota</taxon>
        <taxon>Pezizomycotina</taxon>
        <taxon>Dothideomycetes</taxon>
        <taxon>Dothideomycetidae</taxon>
        <taxon>Mycosphaerellales</taxon>
        <taxon>Teratosphaeriaceae</taxon>
        <taxon>Friedmanniomyces</taxon>
    </lineage>
</organism>
<sequence>METGDQSPMHSPASSPPVEMPTNAKKEAAQLSRKRSHEDMSASNDAIRDSKTDRPNEPDHNKLANSPLGKLATEPPKIPMPTTMPPPAGKPASTMAPPSSRPPQSGQGCQTAQVTPIGPTQQQTVPKPIAPSPQRADEGSEATIPDDASSDGGFPTPSEPHDRIADFDWTDLERRYHHRMDELGATEHQIYDEFNQLCDVNFPYEAHDMDADDAQFFGVWAATSQVHEVDRSYKRLKTQMTLVQQHEDELERKRGHCKSLYSRSYSDRALLIPTCRHQSRRSLQKCAPTPRQLNALSR</sequence>
<dbReference type="Proteomes" id="UP001175353">
    <property type="component" value="Unassembled WGS sequence"/>
</dbReference>